<dbReference type="OMA" id="CEWQYTF"/>
<evidence type="ECO:0000256" key="4">
    <source>
        <dbReference type="ARBA" id="ARBA00022677"/>
    </source>
</evidence>
<dbReference type="Ensembl" id="ENSMMUT00000081334.1">
    <property type="protein sequence ID" value="ENSMMUP00000071087.1"/>
    <property type="gene ID" value="ENSMMUG00000019754.4"/>
</dbReference>
<reference evidence="12" key="4">
    <citation type="submission" date="2025-09" db="UniProtKB">
        <authorList>
            <consortium name="Ensembl"/>
        </authorList>
    </citation>
    <scope>IDENTIFICATION</scope>
    <source>
        <strain evidence="12">17573</strain>
    </source>
</reference>
<evidence type="ECO:0000313" key="13">
    <source>
        <dbReference type="Proteomes" id="UP000006718"/>
    </source>
</evidence>
<dbReference type="Pfam" id="PF25036">
    <property type="entry name" value="VPS13_VAB"/>
    <property type="match status" value="1"/>
</dbReference>
<dbReference type="InterPro" id="IPR026854">
    <property type="entry name" value="VPS13_N"/>
</dbReference>
<dbReference type="GO" id="GO:0005811">
    <property type="term" value="C:lipid droplet"/>
    <property type="evidence" value="ECO:0007669"/>
    <property type="project" value="UniProtKB-SubCell"/>
</dbReference>
<dbReference type="GO" id="GO:0097225">
    <property type="term" value="C:sperm midpiece"/>
    <property type="evidence" value="ECO:0007669"/>
    <property type="project" value="Ensembl"/>
</dbReference>
<dbReference type="VEuPathDB" id="HostDB:ENSMMUG00000019754"/>
<dbReference type="GO" id="GO:0035640">
    <property type="term" value="P:exploration behavior"/>
    <property type="evidence" value="ECO:0007669"/>
    <property type="project" value="Ensembl"/>
</dbReference>
<dbReference type="GO" id="GO:0061744">
    <property type="term" value="P:motor behavior"/>
    <property type="evidence" value="ECO:0007669"/>
    <property type="project" value="Ensembl"/>
</dbReference>
<feature type="domain" description="Chorein N-terminal" evidence="8">
    <location>
        <begin position="246"/>
        <end position="1091"/>
    </location>
</feature>
<dbReference type="GO" id="GO:0005789">
    <property type="term" value="C:endoplasmic reticulum membrane"/>
    <property type="evidence" value="ECO:0007669"/>
    <property type="project" value="Ensembl"/>
</dbReference>
<keyword evidence="13" id="KW-1185">Reference proteome</keyword>
<dbReference type="GO" id="GO:0140058">
    <property type="term" value="P:neuron projection arborization"/>
    <property type="evidence" value="ECO:0007669"/>
    <property type="project" value="Ensembl"/>
</dbReference>
<organism evidence="12 13">
    <name type="scientific">Macaca mulatta</name>
    <name type="common">Rhesus macaque</name>
    <dbReference type="NCBI Taxonomy" id="9544"/>
    <lineage>
        <taxon>Eukaryota</taxon>
        <taxon>Metazoa</taxon>
        <taxon>Chordata</taxon>
        <taxon>Craniata</taxon>
        <taxon>Vertebrata</taxon>
        <taxon>Euteleostomi</taxon>
        <taxon>Mammalia</taxon>
        <taxon>Eutheria</taxon>
        <taxon>Euarchontoglires</taxon>
        <taxon>Primates</taxon>
        <taxon>Haplorrhini</taxon>
        <taxon>Catarrhini</taxon>
        <taxon>Cercopithecidae</taxon>
        <taxon>Cercopithecinae</taxon>
        <taxon>Macaca</taxon>
    </lineage>
</organism>
<keyword evidence="5" id="KW-0445">Lipid transport</keyword>
<dbReference type="GO" id="GO:0008344">
    <property type="term" value="P:adult locomotory behavior"/>
    <property type="evidence" value="ECO:0007669"/>
    <property type="project" value="Ensembl"/>
</dbReference>
<name>A0A5F7ZZN0_MACMU</name>
<dbReference type="GO" id="GO:0060292">
    <property type="term" value="P:long-term synaptic depression"/>
    <property type="evidence" value="ECO:0007669"/>
    <property type="project" value="Ensembl"/>
</dbReference>
<dbReference type="GO" id="GO:0099013">
    <property type="term" value="C:neuronal dense core vesicle lumen"/>
    <property type="evidence" value="ECO:0007669"/>
    <property type="project" value="Ensembl"/>
</dbReference>
<evidence type="ECO:0000259" key="10">
    <source>
        <dbReference type="Pfam" id="PF25036"/>
    </source>
</evidence>
<dbReference type="PANTHER" id="PTHR16166:SF22">
    <property type="entry name" value="INTERMEMBRANE LIPID TRANSFER PROTEIN VPS13A"/>
    <property type="match status" value="1"/>
</dbReference>
<keyword evidence="6" id="KW-0175">Coiled coil</keyword>
<proteinExistence type="inferred from homology"/>
<dbReference type="VGNC" id="VGNC:79180">
    <property type="gene designation" value="VPS13A"/>
</dbReference>
<dbReference type="GO" id="GO:0010008">
    <property type="term" value="C:endosome membrane"/>
    <property type="evidence" value="ECO:0007669"/>
    <property type="project" value="Ensembl"/>
</dbReference>
<reference evidence="12" key="3">
    <citation type="submission" date="2025-08" db="UniProtKB">
        <authorList>
            <consortium name="Ensembl"/>
        </authorList>
    </citation>
    <scope>IDENTIFICATION</scope>
    <source>
        <strain evidence="12">17573</strain>
    </source>
</reference>
<dbReference type="SMR" id="A0A5F7ZZN0"/>
<evidence type="ECO:0000256" key="6">
    <source>
        <dbReference type="SAM" id="Coils"/>
    </source>
</evidence>
<dbReference type="GO" id="GO:0043025">
    <property type="term" value="C:neuronal cell body"/>
    <property type="evidence" value="ECO:0007669"/>
    <property type="project" value="Ensembl"/>
</dbReference>
<evidence type="ECO:0000256" key="5">
    <source>
        <dbReference type="ARBA" id="ARBA00023055"/>
    </source>
</evidence>
<evidence type="ECO:0000256" key="1">
    <source>
        <dbReference type="ARBA" id="ARBA00004502"/>
    </source>
</evidence>
<reference evidence="12" key="2">
    <citation type="submission" date="2019-01" db="EMBL/GenBank/DDBJ databases">
        <authorList>
            <person name="Graves T."/>
            <person name="Eichler E.E."/>
            <person name="Wilson R.K."/>
        </authorList>
    </citation>
    <scope>NUCLEOTIDE SEQUENCE [LARGE SCALE GENOMIC DNA]</scope>
    <source>
        <strain evidence="12">17573</strain>
    </source>
</reference>
<dbReference type="InterPro" id="IPR009543">
    <property type="entry name" value="VPS13_VAB"/>
</dbReference>
<dbReference type="Bgee" id="ENSMMUG00000019754">
    <property type="expression patterns" value="Expressed in spermatocyte and 21 other cell types or tissues"/>
</dbReference>
<evidence type="ECO:0000256" key="7">
    <source>
        <dbReference type="SAM" id="MobiDB-lite"/>
    </source>
</evidence>
<dbReference type="GO" id="GO:0006914">
    <property type="term" value="P:autophagy"/>
    <property type="evidence" value="ECO:0000318"/>
    <property type="project" value="GO_Central"/>
</dbReference>
<evidence type="ECO:0000313" key="12">
    <source>
        <dbReference type="Ensembl" id="ENSMMUP00000071087.1"/>
    </source>
</evidence>
<gene>
    <name evidence="12 14" type="primary">VPS13A</name>
</gene>
<dbReference type="GO" id="GO:0045053">
    <property type="term" value="P:protein retention in Golgi apparatus"/>
    <property type="evidence" value="ECO:0000318"/>
    <property type="project" value="GO_Central"/>
</dbReference>
<dbReference type="GO" id="GO:0150076">
    <property type="term" value="P:neuroinflammatory response"/>
    <property type="evidence" value="ECO:0007669"/>
    <property type="project" value="Ensembl"/>
</dbReference>
<dbReference type="GO" id="GO:0043005">
    <property type="term" value="C:neuron projection"/>
    <property type="evidence" value="ECO:0007669"/>
    <property type="project" value="Ensembl"/>
</dbReference>
<feature type="domain" description="VPS13-like middle region" evidence="9">
    <location>
        <begin position="1308"/>
        <end position="2105"/>
    </location>
</feature>
<dbReference type="ExpressionAtlas" id="A0A5F7ZZN0">
    <property type="expression patterns" value="baseline and differential"/>
</dbReference>
<dbReference type="GO" id="GO:0006869">
    <property type="term" value="P:lipid transport"/>
    <property type="evidence" value="ECO:0007669"/>
    <property type="project" value="UniProtKB-KW"/>
</dbReference>
<dbReference type="GO" id="GO:0031547">
    <property type="term" value="P:brain-derived neurotrophic factor receptor signaling pathway"/>
    <property type="evidence" value="ECO:0007669"/>
    <property type="project" value="Ensembl"/>
</dbReference>
<evidence type="ECO:0000256" key="2">
    <source>
        <dbReference type="ARBA" id="ARBA00006545"/>
    </source>
</evidence>
<dbReference type="GO" id="GO:0005765">
    <property type="term" value="C:lysosomal membrane"/>
    <property type="evidence" value="ECO:0007669"/>
    <property type="project" value="Ensembl"/>
</dbReference>
<dbReference type="GO" id="GO:0050885">
    <property type="term" value="P:neuromuscular process controlling balance"/>
    <property type="evidence" value="ECO:0007669"/>
    <property type="project" value="Ensembl"/>
</dbReference>
<evidence type="ECO:0000259" key="11">
    <source>
        <dbReference type="Pfam" id="PF25037"/>
    </source>
</evidence>
<sequence>MRGRDYVIPSSTRSRKLSPPKGQAGGYSAETPRLTGPSQPVIMGGDAPWDSPLEASGNWAGICPLLLRGEPSRTLGGGHHLLGGGAFPSGVTAPHPPRSGGPLGTLICRRGRGRKNPVAPGRCPVARQWGGGGADRKEEPCSARKGHPPELRPRSRLSSLSGLRAQVCAALRLQSSTDLRTRRESGRLRPSLSSRWGCASGQWGRRSRSRPGAGEPNGLKGGAWGRRREEERTGRPPCPPRLRSMVFESVVVDVLNRFLGDYVVDLDTSQLSLGIWKGAVALKNLQIKENALSQLDVPFKVKVGHIGNLKLIIPWKNLYSQPVEAVLEEIYLLIVPSSRIKYDPIKEEKQLMEAKQQELKRIEEAKQKVVDQEQHLPEKQDTFAEKLVTQIIKNLQVKISSIHIRYEDDITNRDKPLSFGISLQNLSMQTTDQYWVPCLHDETEKLVRKLIRLDNLFAYWNVKSQMFYLNDYDDSLDDLRNGIVNENIVPEGYDFVFRPISANAKLVMNRRSDFDFSAPKINLDVELHNIAIEFNKPQYFSIMELLESVDMMTQNMPYRKFRPDVPLHHHAREWWAYAIHGVLEVNVCPRLRMWSWKHIRKHRGKMKQYKELYKKKLTSKKPPGELLVSLEELEKTLDVLNITIARQQAEVEVKKAGYKIYKEGVKDPEDNKGWFSWLWSWSEQNTNEQQPDVKPGILEEMLTPEEKALLYEAIGYSETAVDPTLPKTFEALKFFVHLKSMSVVLRENHQKPELIDIVIEEFSTLIVQRPGAQAVKFETKIDSFHITGLPDNSEKPRLLSSLDDAMSLFQITFEINPLDETVTQRCIIEAEPLEIIYDARTVNSIVEFFRPPKEVHLAQLTSATLTKLEEFRNKTATGLLYIIETQKVLDLRINLKASYIIVPQDGIFSPTSNLLLLDLGHLKVTSKSRSELPDVKQGEANLKEIMDIAYDSFDIQLTSIQLLYSRVGDNWREARKLNVSTQHILVPMHFNLELSKAMVFMDVRMPKFKIFGKLPLISLRISDKKLQGIMELVESIPKPEPVTEVSAPVKSFQIQTSTSLGTSQISQKIIPLLELPSVSEDDSEEEFFDAPCSPLDEPLQFPTGVKSIRTRKLQKQDCSVNMTTFKIRFEVPKVLIEFYHLVGDCELSVVEIHVLGLGTEIEIRTYDLKANAFLKEFCLKCPEYLDENRKPVYLVTTLDNTMEDLLTLEYVKAEKNVPNLKSTYNNVLQLIKVNFSSLDIHLHTEALLNTINYLHNILPQSEEKSAPVSTTETEDKGDVIKKLALKLSTNEDIITLQILAELSCLQIFIQDQKRNISEIKIEGLDSEMIMRPSETEINAKLRNIIVLDSDITAIYKKAVYITGKEVFSFKMVSYMDATAGSAYTDMNVVDIQVNLVVGCIEVVFVTKFLCSILAFIDNFQAAKQALAEATVQAAGMAATGVKELARRSSRMALDINIKAPVVVIPQSPVSENVFVADFGLITMTNTFHMITESQSSPPPVIDLITIKLSEMRLYRSQFINDAYQEVLDLLLPLNLEVVVERNLCWEWYQEVPCFNVNAQLKPMEFILSQEDITTIFKTLHGNIWYEKDGSASPAVTKDQYSATSGVTTNASHHSGGATVVTAAVVEVHSRASLVKTTLNVSFKTDYLTMVLYSPGPKQASFTDVRDPSLKLAEFKLENIISTLKMYTDDSTFSSFSLKNCILDDKRPHVKKATPRMIGLTVGFDKKDMMDIKYRKVRDGCVTDAVFQEMYICASVEFLQTVANVFLEAYTTGTAVETSVQTWTAKEEVPTQELEKWEINVIIKNPEIVFVADMTKNDAPALVITTQCEICYKGNLENSTMTAAIKDLQVRACPFLPVKRKGKVTTVLQPCDLFYQTTQAGTDPQVIDMSVKSLTLKVSPVIINTMITITSALYTTKETIPEETASSTAHLWEKKDTKTLKMWFLEESNETEKIAPTTELVPKGEMIKMNIDSIFIVLEAGIGHRTVPMLLAKSRFSGEGKNWSSLINLHCQLELEVHYYNEMFGVWEPLLEPLEIDQTEDFRPWNLGIKMKKKAKKAIVESDPEEENYKVPEYKTVISFHSKDQLNITLSKCGLVMLNNLAKAFTEAATGSSADFVKDLAPFIILNSLGLTISVSPSDSFSVLNIPMAKSYVLKNEESLSMDYVRTKDNDHFNAMTSLSSKLFFILLTPVNHSTADKIPLTKVGRRLYTVRHRESGVERSIVCQIDTVEGSKKVTIRSPVQIRNHFSVPLSVYEGDTLLGTASPENEFNIPLGSYRSFLFLKPEDEDYQRCEGIDFEEIVKNDGALLKKKCRSQNPSKKSFLINIVPEKDNLTSLSVYSEDGWDLPYIMHLWPPILLRNLLPYKIAYYIEGIENSVFTLSEGHSAQICTVQLDKARLRLKLLDYLNHDWKSEYHIKPNQQDISFVNFTCITEMEKTDLDIAVHMTYNTGQTVVAFHSPYWMVNKTGRMLQYKADGIHRKHPPNYKKPVLFSFQPNHFFNNNKVQLMVTDSELSDQFSIDTVGSHGAVKCKGLKMDYQVGVTIDLSSFNITRIVTFTPFYMIKNKSKYRISVAEEGTDKWLSLDLEQCIPFWPEDVSSKLLIQVEGSEDPPKRIYFNKQENCILLHLDNELGGIIAEVNLAEHSTVITFLDYHDGAATFLLINHTKNELVQYNQSSLSEIEDSLPPGKAVFYTWADPVGSRRLKWRCRKSHGEVTQKDDMMMPIDLGKKTIYLVSFFEGLQRIILFTEDPKVFKVTYESEKAELAEQEIAVALQDVGISLVNNYTKQEVAYIGITSSDVVWETKPKKKARWKPMSVKHTEKLEREFKEYTESSPSEDKVIELDTNIPVRLTPTGHNMKILQPRVIALRRNYLPALKVEYNTSAHQSSFRIQIYRIQIQNQIHGAVFPFVFYPVKPPKSVTMDSAPKPFTDVSIVMRSAGHSQISRIKYFKVLIQEMDLRLDLGFIYALTDLMTEAEVTENTEVELFHKDIEAFKEEYKTASLVDQSQVSLYEYFHISPLKLHLSVSLSSGGEEAKDSKQNGGLFPVHSLNLLLKSIGATLTDVQDVVFKLAFFELNYQFHTTSDLQSEVIRHYSKQAIKQMYVLILGLDVLGNPFGLIREFSEGVEAFFYEPYQGAIQGPEEFVEGMALGLKALVGGAVGGLAGAASKITGAMAKGVAAMTMDEDYQQKRREAMNKQPAGFREGITRGGKGLVSGFVSGITGIVTKPIKGAQKEGAAGFFKGVGKGLVGAVARPTGGIIDMASSTFQGIKRATETSEVESLRPPRFFNEDGVIRPYRLRDGTGNQMLQVMENGRFAKYKYFTHVMINKTDMLMITRRGVLFVTKGTFGQLTCEWQYSFDEFTKEPFIVHGRRLRIEAKERVKSVFHAREFGKIINFKTPEDARVNIINLLFKKIGAAHSKTM</sequence>
<dbReference type="Proteomes" id="UP000006718">
    <property type="component" value="Chromosome 15"/>
</dbReference>
<dbReference type="FunCoup" id="A0A5F7ZZN0">
    <property type="interactions" value="1658"/>
</dbReference>
<evidence type="ECO:0000256" key="3">
    <source>
        <dbReference type="ARBA" id="ARBA00022448"/>
    </source>
</evidence>
<dbReference type="InterPro" id="IPR056748">
    <property type="entry name" value="VPS13-like_C"/>
</dbReference>
<evidence type="ECO:0000259" key="9">
    <source>
        <dbReference type="Pfam" id="PF25033"/>
    </source>
</evidence>
<keyword evidence="3" id="KW-0813">Transport</keyword>
<reference evidence="13" key="1">
    <citation type="journal article" date="2007" name="Science">
        <title>Evolutionary and biomedical insights from the rhesus macaque genome.</title>
        <authorList>
            <person name="Gibbs R.A."/>
            <person name="Rogers J."/>
            <person name="Katze M.G."/>
            <person name="Bumgarner R."/>
            <person name="Weinstock G.M."/>
            <person name="Mardis E.R."/>
            <person name="Remington K.A."/>
            <person name="Strausberg R.L."/>
            <person name="Venter J.C."/>
            <person name="Wilson R.K."/>
            <person name="Batzer M.A."/>
            <person name="Bustamante C.D."/>
            <person name="Eichler E.E."/>
            <person name="Hahn M.W."/>
            <person name="Hardison R.C."/>
            <person name="Makova K.D."/>
            <person name="Miller W."/>
            <person name="Milosavljevic A."/>
            <person name="Palermo R.E."/>
            <person name="Siepel A."/>
            <person name="Sikela J.M."/>
            <person name="Attaway T."/>
            <person name="Bell S."/>
            <person name="Bernard K.E."/>
            <person name="Buhay C.J."/>
            <person name="Chandrabose M.N."/>
            <person name="Dao M."/>
            <person name="Davis C."/>
            <person name="Delehaunty K.D."/>
            <person name="Ding Y."/>
            <person name="Dinh H.H."/>
            <person name="Dugan-Rocha S."/>
            <person name="Fulton L.A."/>
            <person name="Gabisi R.A."/>
            <person name="Garner T.T."/>
            <person name="Godfrey J."/>
            <person name="Hawes A.C."/>
            <person name="Hernandez J."/>
            <person name="Hines S."/>
            <person name="Holder M."/>
            <person name="Hume J."/>
            <person name="Jhangiani S.N."/>
            <person name="Joshi V."/>
            <person name="Khan Z.M."/>
            <person name="Kirkness E.F."/>
            <person name="Cree A."/>
            <person name="Fowler R.G."/>
            <person name="Lee S."/>
            <person name="Lewis L.R."/>
            <person name="Li Z."/>
            <person name="Liu Y.-S."/>
            <person name="Moore S.M."/>
            <person name="Muzny D."/>
            <person name="Nazareth L.V."/>
            <person name="Ngo D.N."/>
            <person name="Okwuonu G.O."/>
            <person name="Pai G."/>
            <person name="Parker D."/>
            <person name="Paul H.A."/>
            <person name="Pfannkoch C."/>
            <person name="Pohl C.S."/>
            <person name="Rogers Y.-H.C."/>
            <person name="Ruiz S.J."/>
            <person name="Sabo A."/>
            <person name="Santibanez J."/>
            <person name="Schneider B.W."/>
            <person name="Smith S.M."/>
            <person name="Sodergren E."/>
            <person name="Svatek A.F."/>
            <person name="Utterback T.R."/>
            <person name="Vattathil S."/>
            <person name="Warren W."/>
            <person name="White C.S."/>
            <person name="Chinwalla A.T."/>
            <person name="Feng Y."/>
            <person name="Halpern A.L."/>
            <person name="Hillier L.W."/>
            <person name="Huang X."/>
            <person name="Minx P."/>
            <person name="Nelson J.O."/>
            <person name="Pepin K.H."/>
            <person name="Qin X."/>
            <person name="Sutton G.G."/>
            <person name="Venter E."/>
            <person name="Walenz B.P."/>
            <person name="Wallis J.W."/>
            <person name="Worley K.C."/>
            <person name="Yang S.-P."/>
            <person name="Jones S.M."/>
            <person name="Marra M.A."/>
            <person name="Rocchi M."/>
            <person name="Schein J.E."/>
            <person name="Baertsch R."/>
            <person name="Clarke L."/>
            <person name="Csuros M."/>
            <person name="Glasscock J."/>
            <person name="Harris R.A."/>
            <person name="Havlak P."/>
            <person name="Jackson A.R."/>
            <person name="Jiang H."/>
            <person name="Liu Y."/>
            <person name="Messina D.N."/>
            <person name="Shen Y."/>
            <person name="Song H.X.-Z."/>
            <person name="Wylie T."/>
            <person name="Zhang L."/>
            <person name="Birney E."/>
            <person name="Han K."/>
            <person name="Konkel M.K."/>
            <person name="Lee J."/>
            <person name="Smit A.F.A."/>
            <person name="Ullmer B."/>
            <person name="Wang H."/>
            <person name="Xing J."/>
            <person name="Burhans R."/>
            <person name="Cheng Z."/>
            <person name="Karro J.E."/>
            <person name="Ma J."/>
            <person name="Raney B."/>
            <person name="She X."/>
            <person name="Cox M.J."/>
            <person name="Demuth J.P."/>
            <person name="Dumas L.J."/>
            <person name="Han S.-G."/>
            <person name="Hopkins J."/>
            <person name="Karimpour-Fard A."/>
            <person name="Kim Y.H."/>
            <person name="Pollack J.R."/>
            <person name="Vinar T."/>
            <person name="Addo-Quaye C."/>
            <person name="Degenhardt J."/>
            <person name="Denby A."/>
            <person name="Hubisz M.J."/>
            <person name="Indap A."/>
            <person name="Kosiol C."/>
            <person name="Lahn B.T."/>
            <person name="Lawson H.A."/>
            <person name="Marklein A."/>
            <person name="Nielsen R."/>
            <person name="Vallender E.J."/>
            <person name="Clark A.G."/>
            <person name="Ferguson B."/>
            <person name="Hernandez R.D."/>
            <person name="Hirani K."/>
            <person name="Kehrer-Sawatzki H."/>
            <person name="Kolb J."/>
            <person name="Patil S."/>
            <person name="Pu L.-L."/>
            <person name="Ren Y."/>
            <person name="Smith D.G."/>
            <person name="Wheeler D.A."/>
            <person name="Schenck I."/>
            <person name="Ball E.V."/>
            <person name="Chen R."/>
            <person name="Cooper D.N."/>
            <person name="Giardine B."/>
            <person name="Hsu F."/>
            <person name="Kent W.J."/>
            <person name="Lesk A."/>
            <person name="Nelson D.L."/>
            <person name="O'brien W.E."/>
            <person name="Pruefer K."/>
            <person name="Stenson P.D."/>
            <person name="Wallace J.C."/>
            <person name="Ke H."/>
            <person name="Liu X.-M."/>
            <person name="Wang P."/>
            <person name="Xiang A.P."/>
            <person name="Yang F."/>
            <person name="Barber G.P."/>
            <person name="Haussler D."/>
            <person name="Karolchik D."/>
            <person name="Kern A.D."/>
            <person name="Kuhn R.M."/>
            <person name="Smith K.E."/>
            <person name="Zwieg A.S."/>
        </authorList>
    </citation>
    <scope>NUCLEOTIDE SEQUENCE [LARGE SCALE GENOMIC DNA]</scope>
    <source>
        <strain evidence="13">17573</strain>
    </source>
</reference>
<dbReference type="GO" id="GO:0090648">
    <property type="term" value="P:response to environmental enrichment"/>
    <property type="evidence" value="ECO:0007669"/>
    <property type="project" value="Ensembl"/>
</dbReference>
<dbReference type="STRING" id="9544.ENSMMUP00000071087"/>
<feature type="region of interest" description="Disordered" evidence="7">
    <location>
        <begin position="181"/>
        <end position="239"/>
    </location>
</feature>
<feature type="domain" description="Vacuolar protein sorting-associated protein 13 VPS13 adaptor binding" evidence="10">
    <location>
        <begin position="2188"/>
        <end position="2697"/>
    </location>
</feature>
<dbReference type="GO" id="GO:0044233">
    <property type="term" value="C:mitochondria-associated endoplasmic reticulum membrane contact site"/>
    <property type="evidence" value="ECO:0007669"/>
    <property type="project" value="Ensembl"/>
</dbReference>
<comment type="subcellular location">
    <subcellularLocation>
        <location evidence="1">Lipid droplet</location>
    </subcellularLocation>
</comment>
<dbReference type="Pfam" id="PF25037">
    <property type="entry name" value="VPS13_C"/>
    <property type="match status" value="1"/>
</dbReference>
<dbReference type="GeneTree" id="ENSGT00950000183083"/>
<dbReference type="GO" id="GO:0030382">
    <property type="term" value="P:sperm mitochondrion organization"/>
    <property type="evidence" value="ECO:0007669"/>
    <property type="project" value="Ensembl"/>
</dbReference>
<dbReference type="GO" id="GO:0014004">
    <property type="term" value="P:microglia differentiation"/>
    <property type="evidence" value="ECO:0007669"/>
    <property type="project" value="Ensembl"/>
</dbReference>
<dbReference type="InterPro" id="IPR026847">
    <property type="entry name" value="VPS13"/>
</dbReference>
<evidence type="ECO:0000313" key="14">
    <source>
        <dbReference type="VGNC" id="VGNC:79180"/>
    </source>
</evidence>
<dbReference type="Pfam" id="PF12624">
    <property type="entry name" value="VPS13_N"/>
    <property type="match status" value="1"/>
</dbReference>
<dbReference type="GO" id="GO:0071470">
    <property type="term" value="P:cellular response to osmotic stress"/>
    <property type="evidence" value="ECO:0007669"/>
    <property type="project" value="Ensembl"/>
</dbReference>
<dbReference type="GO" id="GO:0005741">
    <property type="term" value="C:mitochondrial outer membrane"/>
    <property type="evidence" value="ECO:0007669"/>
    <property type="project" value="Ensembl"/>
</dbReference>
<dbReference type="GO" id="GO:0009306">
    <property type="term" value="P:protein secretion"/>
    <property type="evidence" value="ECO:0007669"/>
    <property type="project" value="Ensembl"/>
</dbReference>
<evidence type="ECO:0000259" key="8">
    <source>
        <dbReference type="Pfam" id="PF12624"/>
    </source>
</evidence>
<dbReference type="GO" id="GO:1905146">
    <property type="term" value="P:lysosomal protein catabolic process"/>
    <property type="evidence" value="ECO:0007669"/>
    <property type="project" value="Ensembl"/>
</dbReference>
<accession>A0A5F7ZZN0</accession>
<feature type="region of interest" description="Disordered" evidence="7">
    <location>
        <begin position="1"/>
        <end position="38"/>
    </location>
</feature>
<feature type="region of interest" description="Disordered" evidence="7">
    <location>
        <begin position="112"/>
        <end position="158"/>
    </location>
</feature>
<dbReference type="PANTHER" id="PTHR16166">
    <property type="entry name" value="VACUOLAR PROTEIN SORTING-ASSOCIATED PROTEIN VPS13"/>
    <property type="match status" value="1"/>
</dbReference>
<dbReference type="GO" id="GO:0006623">
    <property type="term" value="P:protein targeting to vacuole"/>
    <property type="evidence" value="ECO:0000318"/>
    <property type="project" value="GO_Central"/>
</dbReference>
<feature type="domain" description="Intermembrane lipid transfer protein VPS13-like C-terminal" evidence="11">
    <location>
        <begin position="3280"/>
        <end position="3393"/>
    </location>
</feature>
<dbReference type="GO" id="GO:0005794">
    <property type="term" value="C:Golgi apparatus"/>
    <property type="evidence" value="ECO:0007669"/>
    <property type="project" value="Ensembl"/>
</dbReference>
<feature type="coiled-coil region" evidence="6">
    <location>
        <begin position="345"/>
        <end position="382"/>
    </location>
</feature>
<dbReference type="GO" id="GO:0035264">
    <property type="term" value="P:multicellular organism growth"/>
    <property type="evidence" value="ECO:0007669"/>
    <property type="project" value="Ensembl"/>
</dbReference>
<dbReference type="GO" id="GO:0035176">
    <property type="term" value="P:social behavior"/>
    <property type="evidence" value="ECO:0007669"/>
    <property type="project" value="Ensembl"/>
</dbReference>
<comment type="similarity">
    <text evidence="2">Belongs to the VPS13 family.</text>
</comment>
<dbReference type="Pfam" id="PF25033">
    <property type="entry name" value="VPS13_M"/>
    <property type="match status" value="1"/>
</dbReference>
<keyword evidence="4" id="KW-0551">Lipid droplet</keyword>
<feature type="compositionally biased region" description="Basic and acidic residues" evidence="7">
    <location>
        <begin position="134"/>
        <end position="153"/>
    </location>
</feature>
<protein>
    <submittedName>
        <fullName evidence="12">Vacuolar protein sorting 13 homolog A</fullName>
    </submittedName>
</protein>
<dbReference type="GO" id="GO:0010467">
    <property type="term" value="P:gene expression"/>
    <property type="evidence" value="ECO:0007669"/>
    <property type="project" value="Ensembl"/>
</dbReference>
<dbReference type="GO" id="GO:0030218">
    <property type="term" value="P:erythrocyte differentiation"/>
    <property type="evidence" value="ECO:0007669"/>
    <property type="project" value="Ensembl"/>
</dbReference>
<dbReference type="GO" id="GO:0030317">
    <property type="term" value="P:flagellated sperm motility"/>
    <property type="evidence" value="ECO:0007669"/>
    <property type="project" value="Ensembl"/>
</dbReference>
<dbReference type="InterPro" id="IPR056747">
    <property type="entry name" value="VPS13-like_M"/>
</dbReference>
<dbReference type="InParanoid" id="A0A5F7ZZN0"/>